<gene>
    <name evidence="10" type="primary">murF</name>
    <name evidence="15" type="ORF">IAD16_05980</name>
</gene>
<reference evidence="15" key="2">
    <citation type="journal article" date="2021" name="PeerJ">
        <title>Extensive microbial diversity within the chicken gut microbiome revealed by metagenomics and culture.</title>
        <authorList>
            <person name="Gilroy R."/>
            <person name="Ravi A."/>
            <person name="Getino M."/>
            <person name="Pursley I."/>
            <person name="Horton D.L."/>
            <person name="Alikhan N.F."/>
            <person name="Baker D."/>
            <person name="Gharbi K."/>
            <person name="Hall N."/>
            <person name="Watson M."/>
            <person name="Adriaenssens E.M."/>
            <person name="Foster-Nyarko E."/>
            <person name="Jarju S."/>
            <person name="Secka A."/>
            <person name="Antonio M."/>
            <person name="Oren A."/>
            <person name="Chaudhuri R.R."/>
            <person name="La Ragione R."/>
            <person name="Hildebrand F."/>
            <person name="Pallen M.J."/>
        </authorList>
    </citation>
    <scope>NUCLEOTIDE SEQUENCE</scope>
    <source>
        <strain evidence="15">11300</strain>
    </source>
</reference>
<sequence length="458" mass="49830">MKEFTLKEIASATGGRIIRGDENARIKGFSIDSREALQGKMFFAIIGPNNDGHDYLGQAGQKGCSAAAISDESKVPPDGDMALILVENTTKALQDLAAYYLSLLPLIKKIGVTGSVGKTSTRDLMYYVASTKYKTGRNKKNYNNSHGLPLSILEFDEDTQVAVLEMGMDSPGEIRLLAGIVHPDIAIITKIAEVNIEMMKNLENIFNAKMEITTYFDESSTLIVNASCAMLSPERTAGPYGLVTVGTEGNRDYMVKDICDMGDKGIKFTLIRDHKEYQMSLPVPGAHNAVNAALAVAAGELIGISPQEAAEGLKRTELTGKRLKISEKNGFKVIDDTYNACEDSVISALDTLAATEGKRKVAILGDIIGLAERAEPDHKNVGAYAAKKGVDLLIAVGDDARYYAQGASGLMEEENIRYFPKKEDFIRIKDSLLREGDVILVKASRGMEMEKIVNEIIR</sequence>
<dbReference type="InterPro" id="IPR036565">
    <property type="entry name" value="Mur-like_cat_sf"/>
</dbReference>
<dbReference type="HAMAP" id="MF_02019">
    <property type="entry name" value="MurF"/>
    <property type="match status" value="1"/>
</dbReference>
<keyword evidence="1 10" id="KW-0963">Cytoplasm</keyword>
<evidence type="ECO:0000313" key="16">
    <source>
        <dbReference type="Proteomes" id="UP000824091"/>
    </source>
</evidence>
<evidence type="ECO:0000256" key="9">
    <source>
        <dbReference type="ARBA" id="ARBA00023316"/>
    </source>
</evidence>
<comment type="subcellular location">
    <subcellularLocation>
        <location evidence="10 11">Cytoplasm</location>
    </subcellularLocation>
</comment>
<dbReference type="InterPro" id="IPR036615">
    <property type="entry name" value="Mur_ligase_C_dom_sf"/>
</dbReference>
<evidence type="ECO:0000256" key="2">
    <source>
        <dbReference type="ARBA" id="ARBA00022598"/>
    </source>
</evidence>
<comment type="caution">
    <text evidence="15">The sequence shown here is derived from an EMBL/GenBank/DDBJ whole genome shotgun (WGS) entry which is preliminary data.</text>
</comment>
<keyword evidence="2 10" id="KW-0436">Ligase</keyword>
<keyword evidence="3 10" id="KW-0132">Cell division</keyword>
<dbReference type="InterPro" id="IPR005863">
    <property type="entry name" value="UDP-N-AcMur_synth"/>
</dbReference>
<proteinExistence type="inferred from homology"/>
<dbReference type="EC" id="6.3.2.10" evidence="10 11"/>
<comment type="similarity">
    <text evidence="10">Belongs to the MurCDEF family. MurF subfamily.</text>
</comment>
<dbReference type="Pfam" id="PF02875">
    <property type="entry name" value="Mur_ligase_C"/>
    <property type="match status" value="1"/>
</dbReference>
<dbReference type="InterPro" id="IPR051046">
    <property type="entry name" value="MurCDEF_CellWall_CoF430Synth"/>
</dbReference>
<organism evidence="15 16">
    <name type="scientific">Candidatus Fimisoma avicola</name>
    <dbReference type="NCBI Taxonomy" id="2840826"/>
    <lineage>
        <taxon>Bacteria</taxon>
        <taxon>Bacillati</taxon>
        <taxon>Bacillota</taxon>
        <taxon>Clostridia</taxon>
        <taxon>Eubacteriales</taxon>
        <taxon>Candidatus Fimisoma</taxon>
    </lineage>
</organism>
<name>A0A9D1L7I9_9FIRM</name>
<evidence type="ECO:0000256" key="4">
    <source>
        <dbReference type="ARBA" id="ARBA00022741"/>
    </source>
</evidence>
<dbReference type="Pfam" id="PF08245">
    <property type="entry name" value="Mur_ligase_M"/>
    <property type="match status" value="1"/>
</dbReference>
<keyword evidence="7 10" id="KW-0573">Peptidoglycan synthesis</keyword>
<comment type="pathway">
    <text evidence="10 11">Cell wall biogenesis; peptidoglycan biosynthesis.</text>
</comment>
<dbReference type="InterPro" id="IPR013221">
    <property type="entry name" value="Mur_ligase_cen"/>
</dbReference>
<evidence type="ECO:0000259" key="14">
    <source>
        <dbReference type="Pfam" id="PF08245"/>
    </source>
</evidence>
<comment type="catalytic activity">
    <reaction evidence="10 11">
        <text>D-alanyl-D-alanine + UDP-N-acetyl-alpha-D-muramoyl-L-alanyl-gamma-D-glutamyl-meso-2,6-diaminopimelate + ATP = UDP-N-acetyl-alpha-D-muramoyl-L-alanyl-gamma-D-glutamyl-meso-2,6-diaminopimeloyl-D-alanyl-D-alanine + ADP + phosphate + H(+)</text>
        <dbReference type="Rhea" id="RHEA:28374"/>
        <dbReference type="ChEBI" id="CHEBI:15378"/>
        <dbReference type="ChEBI" id="CHEBI:30616"/>
        <dbReference type="ChEBI" id="CHEBI:43474"/>
        <dbReference type="ChEBI" id="CHEBI:57822"/>
        <dbReference type="ChEBI" id="CHEBI:61386"/>
        <dbReference type="ChEBI" id="CHEBI:83905"/>
        <dbReference type="ChEBI" id="CHEBI:456216"/>
        <dbReference type="EC" id="6.3.2.10"/>
    </reaction>
</comment>
<dbReference type="SUPFAM" id="SSF53244">
    <property type="entry name" value="MurD-like peptide ligases, peptide-binding domain"/>
    <property type="match status" value="1"/>
</dbReference>
<keyword evidence="8 10" id="KW-0131">Cell cycle</keyword>
<evidence type="ECO:0000313" key="15">
    <source>
        <dbReference type="EMBL" id="HIU27909.1"/>
    </source>
</evidence>
<dbReference type="Gene3D" id="3.40.1390.10">
    <property type="entry name" value="MurE/MurF, N-terminal domain"/>
    <property type="match status" value="1"/>
</dbReference>
<accession>A0A9D1L7I9</accession>
<dbReference type="Pfam" id="PF01225">
    <property type="entry name" value="Mur_ligase"/>
    <property type="match status" value="1"/>
</dbReference>
<dbReference type="Gene3D" id="3.90.190.20">
    <property type="entry name" value="Mur ligase, C-terminal domain"/>
    <property type="match status" value="1"/>
</dbReference>
<feature type="binding site" evidence="10">
    <location>
        <begin position="114"/>
        <end position="120"/>
    </location>
    <ligand>
        <name>ATP</name>
        <dbReference type="ChEBI" id="CHEBI:30616"/>
    </ligand>
</feature>
<dbReference type="PANTHER" id="PTHR43024:SF1">
    <property type="entry name" value="UDP-N-ACETYLMURAMOYL-TRIPEPTIDE--D-ALANYL-D-ALANINE LIGASE"/>
    <property type="match status" value="1"/>
</dbReference>
<evidence type="ECO:0000256" key="3">
    <source>
        <dbReference type="ARBA" id="ARBA00022618"/>
    </source>
</evidence>
<evidence type="ECO:0000256" key="1">
    <source>
        <dbReference type="ARBA" id="ARBA00022490"/>
    </source>
</evidence>
<dbReference type="SUPFAM" id="SSF63418">
    <property type="entry name" value="MurE/MurF N-terminal domain"/>
    <property type="match status" value="1"/>
</dbReference>
<dbReference type="GO" id="GO:0071555">
    <property type="term" value="P:cell wall organization"/>
    <property type="evidence" value="ECO:0007669"/>
    <property type="project" value="UniProtKB-KW"/>
</dbReference>
<dbReference type="GO" id="GO:0008360">
    <property type="term" value="P:regulation of cell shape"/>
    <property type="evidence" value="ECO:0007669"/>
    <property type="project" value="UniProtKB-KW"/>
</dbReference>
<dbReference type="EMBL" id="DVMO01000088">
    <property type="protein sequence ID" value="HIU27909.1"/>
    <property type="molecule type" value="Genomic_DNA"/>
</dbReference>
<dbReference type="GO" id="GO:0047480">
    <property type="term" value="F:UDP-N-acetylmuramoyl-tripeptide-D-alanyl-D-alanine ligase activity"/>
    <property type="evidence" value="ECO:0007669"/>
    <property type="project" value="UniProtKB-UniRule"/>
</dbReference>
<evidence type="ECO:0000256" key="7">
    <source>
        <dbReference type="ARBA" id="ARBA00022984"/>
    </source>
</evidence>
<dbReference type="InterPro" id="IPR000713">
    <property type="entry name" value="Mur_ligase_N"/>
</dbReference>
<dbReference type="PANTHER" id="PTHR43024">
    <property type="entry name" value="UDP-N-ACETYLMURAMOYL-TRIPEPTIDE--D-ALANYL-D-ALANINE LIGASE"/>
    <property type="match status" value="1"/>
</dbReference>
<reference evidence="15" key="1">
    <citation type="submission" date="2020-10" db="EMBL/GenBank/DDBJ databases">
        <authorList>
            <person name="Gilroy R."/>
        </authorList>
    </citation>
    <scope>NUCLEOTIDE SEQUENCE</scope>
    <source>
        <strain evidence="15">11300</strain>
    </source>
</reference>
<dbReference type="GO" id="GO:0005737">
    <property type="term" value="C:cytoplasm"/>
    <property type="evidence" value="ECO:0007669"/>
    <property type="project" value="UniProtKB-SubCell"/>
</dbReference>
<dbReference type="GO" id="GO:0051301">
    <property type="term" value="P:cell division"/>
    <property type="evidence" value="ECO:0007669"/>
    <property type="project" value="UniProtKB-KW"/>
</dbReference>
<feature type="domain" description="Mur ligase C-terminal" evidence="13">
    <location>
        <begin position="323"/>
        <end position="445"/>
    </location>
</feature>
<dbReference type="InterPro" id="IPR004101">
    <property type="entry name" value="Mur_ligase_C"/>
</dbReference>
<evidence type="ECO:0000256" key="11">
    <source>
        <dbReference type="RuleBase" id="RU004136"/>
    </source>
</evidence>
<dbReference type="InterPro" id="IPR035911">
    <property type="entry name" value="MurE/MurF_N"/>
</dbReference>
<evidence type="ECO:0000259" key="12">
    <source>
        <dbReference type="Pfam" id="PF01225"/>
    </source>
</evidence>
<evidence type="ECO:0000256" key="8">
    <source>
        <dbReference type="ARBA" id="ARBA00023306"/>
    </source>
</evidence>
<keyword evidence="6 10" id="KW-0133">Cell shape</keyword>
<dbReference type="GO" id="GO:0005524">
    <property type="term" value="F:ATP binding"/>
    <property type="evidence" value="ECO:0007669"/>
    <property type="project" value="UniProtKB-UniRule"/>
</dbReference>
<keyword evidence="4 10" id="KW-0547">Nucleotide-binding</keyword>
<evidence type="ECO:0000259" key="13">
    <source>
        <dbReference type="Pfam" id="PF02875"/>
    </source>
</evidence>
<protein>
    <recommendedName>
        <fullName evidence="10 11">UDP-N-acetylmuramoyl-tripeptide--D-alanyl-D-alanine ligase</fullName>
        <ecNumber evidence="10 11">6.3.2.10</ecNumber>
    </recommendedName>
    <alternativeName>
        <fullName evidence="10">D-alanyl-D-alanine-adding enzyme</fullName>
    </alternativeName>
</protein>
<dbReference type="Gene3D" id="3.40.1190.10">
    <property type="entry name" value="Mur-like, catalytic domain"/>
    <property type="match status" value="1"/>
</dbReference>
<feature type="domain" description="Mur ligase N-terminal catalytic" evidence="12">
    <location>
        <begin position="26"/>
        <end position="99"/>
    </location>
</feature>
<dbReference type="SUPFAM" id="SSF53623">
    <property type="entry name" value="MurD-like peptide ligases, catalytic domain"/>
    <property type="match status" value="1"/>
</dbReference>
<feature type="domain" description="Mur ligase central" evidence="14">
    <location>
        <begin position="112"/>
        <end position="298"/>
    </location>
</feature>
<evidence type="ECO:0000256" key="10">
    <source>
        <dbReference type="HAMAP-Rule" id="MF_02019"/>
    </source>
</evidence>
<keyword evidence="5 10" id="KW-0067">ATP-binding</keyword>
<keyword evidence="9 10" id="KW-0961">Cell wall biogenesis/degradation</keyword>
<dbReference type="AlphaFoldDB" id="A0A9D1L7I9"/>
<evidence type="ECO:0000256" key="5">
    <source>
        <dbReference type="ARBA" id="ARBA00022840"/>
    </source>
</evidence>
<dbReference type="NCBIfam" id="TIGR01143">
    <property type="entry name" value="murF"/>
    <property type="match status" value="1"/>
</dbReference>
<dbReference type="GO" id="GO:0009252">
    <property type="term" value="P:peptidoglycan biosynthetic process"/>
    <property type="evidence" value="ECO:0007669"/>
    <property type="project" value="UniProtKB-UniRule"/>
</dbReference>
<comment type="function">
    <text evidence="10 11">Involved in cell wall formation. Catalyzes the final step in the synthesis of UDP-N-acetylmuramoyl-pentapeptide, the precursor of murein.</text>
</comment>
<evidence type="ECO:0000256" key="6">
    <source>
        <dbReference type="ARBA" id="ARBA00022960"/>
    </source>
</evidence>
<dbReference type="Proteomes" id="UP000824091">
    <property type="component" value="Unassembled WGS sequence"/>
</dbReference>